<organism evidence="1 2">
    <name type="scientific">Bradyrhizobium shewense</name>
    <dbReference type="NCBI Taxonomy" id="1761772"/>
    <lineage>
        <taxon>Bacteria</taxon>
        <taxon>Pseudomonadati</taxon>
        <taxon>Pseudomonadota</taxon>
        <taxon>Alphaproteobacteria</taxon>
        <taxon>Hyphomicrobiales</taxon>
        <taxon>Nitrobacteraceae</taxon>
        <taxon>Bradyrhizobium</taxon>
    </lineage>
</organism>
<dbReference type="EMBL" id="FMAI01000009">
    <property type="protein sequence ID" value="SCB42729.1"/>
    <property type="molecule type" value="Genomic_DNA"/>
</dbReference>
<gene>
    <name evidence="1" type="ORF">GA0061098_1009170</name>
</gene>
<evidence type="ECO:0000313" key="2">
    <source>
        <dbReference type="Proteomes" id="UP000199184"/>
    </source>
</evidence>
<name>A0A1C3WRZ7_9BRAD</name>
<dbReference type="AlphaFoldDB" id="A0A1C3WRZ7"/>
<dbReference type="Proteomes" id="UP000199184">
    <property type="component" value="Unassembled WGS sequence"/>
</dbReference>
<dbReference type="RefSeq" id="WP_091959268.1">
    <property type="nucleotide sequence ID" value="NZ_FMAI01000009.1"/>
</dbReference>
<keyword evidence="2" id="KW-1185">Reference proteome</keyword>
<accession>A0A1C3WRZ7</accession>
<protein>
    <submittedName>
        <fullName evidence="1">Uncharacterized protein</fullName>
    </submittedName>
</protein>
<evidence type="ECO:0000313" key="1">
    <source>
        <dbReference type="EMBL" id="SCB42729.1"/>
    </source>
</evidence>
<sequence length="117" mass="12993">MPRLLYINEKFGHDATILLDSGDACWISVGKKGVLVRSHTHNFWGGLLGSVFGPKLYQERNIYQALNVAQALTAMFRPVPQIRCKDMMLAAFCTAAWQCSSPERVKAVLNDPELLAA</sequence>
<proteinExistence type="predicted"/>
<reference evidence="2" key="1">
    <citation type="submission" date="2016-08" db="EMBL/GenBank/DDBJ databases">
        <authorList>
            <person name="Varghese N."/>
            <person name="Submissions Spin"/>
        </authorList>
    </citation>
    <scope>NUCLEOTIDE SEQUENCE [LARGE SCALE GENOMIC DNA]</scope>
    <source>
        <strain evidence="2">ERR11</strain>
    </source>
</reference>